<evidence type="ECO:0000313" key="1">
    <source>
        <dbReference type="EMBL" id="MDC0666186.1"/>
    </source>
</evidence>
<proteinExistence type="predicted"/>
<sequence length="176" mass="19575">MIERHSLEQFVQFLQEAGSDASFDAFAPVFLRVFEEPIEEAMADFEDYPACAEMSNRIAVVDCSLPVQPWENNVVSLTANLACDQDDVIGPDQKNVMFTTRGFEVNEAGSYLFFASMPEGWSGLRVVKCGSCWDAFDVQIEPGAMTTHELTPGRYYVVFGRRLDEPAELGLAVGKL</sequence>
<dbReference type="RefSeq" id="WP_271993619.1">
    <property type="nucleotide sequence ID" value="NZ_JAQNDN010000001.1"/>
</dbReference>
<dbReference type="EMBL" id="JAQNDN010000001">
    <property type="protein sequence ID" value="MDC0666186.1"/>
    <property type="molecule type" value="Genomic_DNA"/>
</dbReference>
<evidence type="ECO:0000313" key="2">
    <source>
        <dbReference type="Proteomes" id="UP001217838"/>
    </source>
</evidence>
<protein>
    <submittedName>
        <fullName evidence="1">Uncharacterized protein</fullName>
    </submittedName>
</protein>
<comment type="caution">
    <text evidence="1">The sequence shown here is derived from an EMBL/GenBank/DDBJ whole genome shotgun (WGS) entry which is preliminary data.</text>
</comment>
<accession>A0ABT5AZD7</accession>
<organism evidence="1 2">
    <name type="scientific">Nannocystis radixulma</name>
    <dbReference type="NCBI Taxonomy" id="2995305"/>
    <lineage>
        <taxon>Bacteria</taxon>
        <taxon>Pseudomonadati</taxon>
        <taxon>Myxococcota</taxon>
        <taxon>Polyangia</taxon>
        <taxon>Nannocystales</taxon>
        <taxon>Nannocystaceae</taxon>
        <taxon>Nannocystis</taxon>
    </lineage>
</organism>
<reference evidence="1 2" key="1">
    <citation type="submission" date="2022-11" db="EMBL/GenBank/DDBJ databases">
        <title>Minimal conservation of predation-associated metabolite biosynthetic gene clusters underscores biosynthetic potential of Myxococcota including descriptions for ten novel species: Archangium lansinium sp. nov., Myxococcus landrumus sp. nov., Nannocystis bai.</title>
        <authorList>
            <person name="Ahearne A."/>
            <person name="Stevens C."/>
            <person name="Dowd S."/>
        </authorList>
    </citation>
    <scope>NUCLEOTIDE SEQUENCE [LARGE SCALE GENOMIC DNA]</scope>
    <source>
        <strain evidence="1 2">NCELM</strain>
    </source>
</reference>
<name>A0ABT5AZD7_9BACT</name>
<keyword evidence="2" id="KW-1185">Reference proteome</keyword>
<gene>
    <name evidence="1" type="ORF">POL58_00485</name>
</gene>
<dbReference type="Proteomes" id="UP001217838">
    <property type="component" value="Unassembled WGS sequence"/>
</dbReference>